<feature type="compositionally biased region" description="Low complexity" evidence="1">
    <location>
        <begin position="50"/>
        <end position="60"/>
    </location>
</feature>
<evidence type="ECO:0000256" key="1">
    <source>
        <dbReference type="SAM" id="MobiDB-lite"/>
    </source>
</evidence>
<dbReference type="EMBL" id="KQ030786">
    <property type="protein sequence ID" value="KJZ68948.1"/>
    <property type="molecule type" value="Genomic_DNA"/>
</dbReference>
<feature type="compositionally biased region" description="Basic and acidic residues" evidence="1">
    <location>
        <begin position="273"/>
        <end position="297"/>
    </location>
</feature>
<keyword evidence="3" id="KW-1185">Reference proteome</keyword>
<accession>A0A0F7ZR40</accession>
<dbReference type="AlphaFoldDB" id="A0A0F7ZR40"/>
<proteinExistence type="predicted"/>
<protein>
    <submittedName>
        <fullName evidence="2">Uncharacterized protein</fullName>
    </submittedName>
</protein>
<feature type="region of interest" description="Disordered" evidence="1">
    <location>
        <begin position="37"/>
        <end position="60"/>
    </location>
</feature>
<feature type="compositionally biased region" description="Acidic residues" evidence="1">
    <location>
        <begin position="253"/>
        <end position="267"/>
    </location>
</feature>
<evidence type="ECO:0000313" key="3">
    <source>
        <dbReference type="Proteomes" id="UP000054481"/>
    </source>
</evidence>
<organism evidence="2 3">
    <name type="scientific">Hirsutella minnesotensis 3608</name>
    <dbReference type="NCBI Taxonomy" id="1043627"/>
    <lineage>
        <taxon>Eukaryota</taxon>
        <taxon>Fungi</taxon>
        <taxon>Dikarya</taxon>
        <taxon>Ascomycota</taxon>
        <taxon>Pezizomycotina</taxon>
        <taxon>Sordariomycetes</taxon>
        <taxon>Hypocreomycetidae</taxon>
        <taxon>Hypocreales</taxon>
        <taxon>Ophiocordycipitaceae</taxon>
        <taxon>Hirsutella</taxon>
    </lineage>
</organism>
<reference evidence="2 3" key="1">
    <citation type="journal article" date="2014" name="Genome Biol. Evol.">
        <title>Comparative genomics and transcriptomics analyses reveal divergent lifestyle features of nematode endoparasitic fungus Hirsutella minnesotensis.</title>
        <authorList>
            <person name="Lai Y."/>
            <person name="Liu K."/>
            <person name="Zhang X."/>
            <person name="Zhang X."/>
            <person name="Li K."/>
            <person name="Wang N."/>
            <person name="Shu C."/>
            <person name="Wu Y."/>
            <person name="Wang C."/>
            <person name="Bushley K.E."/>
            <person name="Xiang M."/>
            <person name="Liu X."/>
        </authorList>
    </citation>
    <scope>NUCLEOTIDE SEQUENCE [LARGE SCALE GENOMIC DNA]</scope>
    <source>
        <strain evidence="2 3">3608</strain>
    </source>
</reference>
<dbReference type="OrthoDB" id="3440371at2759"/>
<feature type="compositionally biased region" description="Basic and acidic residues" evidence="1">
    <location>
        <begin position="222"/>
        <end position="240"/>
    </location>
</feature>
<feature type="region of interest" description="Disordered" evidence="1">
    <location>
        <begin position="222"/>
        <end position="301"/>
    </location>
</feature>
<name>A0A0F7ZR40_9HYPO</name>
<gene>
    <name evidence="2" type="ORF">HIM_11664</name>
</gene>
<feature type="compositionally biased region" description="Basic and acidic residues" evidence="1">
    <location>
        <begin position="37"/>
        <end position="48"/>
    </location>
</feature>
<dbReference type="Proteomes" id="UP000054481">
    <property type="component" value="Unassembled WGS sequence"/>
</dbReference>
<sequence>MAVAFQVGPPLGSRMQPRILSNYDVLVAQEDAEDRRLRERADLTDRRRGNNAPTENNETTPWLRHTRWPETFRDRPLDIITAAASLPQRFCSDEDVLLGFWHGTPIKFPAADESRLRLLMRAVDWMFDRAEATLIRTGYRHRCWISSYWENTFWTRPLPKHPEATRRRYISKWKRFLCFAFRTLRFPLPQRREIFNFTLRENETATMRQILDLLSWAEDETANRDGDESHRANHCNREDLSSPIEESNTGGGEESDESSVSSEDEELGNNNSEIERAPGLKSENGHVDDRENIREDGNGEPVFALPSGVFLQLTEAVFQL</sequence>
<evidence type="ECO:0000313" key="2">
    <source>
        <dbReference type="EMBL" id="KJZ68948.1"/>
    </source>
</evidence>